<gene>
    <name evidence="1" type="ordered locus">Tery_0050</name>
</gene>
<dbReference type="AlphaFoldDB" id="Q11AA9"/>
<organism evidence="1">
    <name type="scientific">Trichodesmium erythraeum (strain IMS101)</name>
    <dbReference type="NCBI Taxonomy" id="203124"/>
    <lineage>
        <taxon>Bacteria</taxon>
        <taxon>Bacillati</taxon>
        <taxon>Cyanobacteriota</taxon>
        <taxon>Cyanophyceae</taxon>
        <taxon>Oscillatoriophycideae</taxon>
        <taxon>Oscillatoriales</taxon>
        <taxon>Microcoleaceae</taxon>
        <taxon>Trichodesmium</taxon>
    </lineage>
</organism>
<proteinExistence type="predicted"/>
<protein>
    <submittedName>
        <fullName evidence="1">Uncharacterized protein</fullName>
    </submittedName>
</protein>
<dbReference type="STRING" id="203124.Tery_0050"/>
<dbReference type="EMBL" id="CP000393">
    <property type="protein sequence ID" value="ABG49565.1"/>
    <property type="molecule type" value="Genomic_DNA"/>
</dbReference>
<reference evidence="1" key="1">
    <citation type="submission" date="2006-06" db="EMBL/GenBank/DDBJ databases">
        <title>Complete sequence of Trichodesmium erythraeum IMS101.</title>
        <authorList>
            <consortium name="US DOE Joint Genome Institute"/>
            <person name="Copeland A."/>
            <person name="Lucas S."/>
            <person name="Lapidus A."/>
            <person name="Barry K."/>
            <person name="Detter J.C."/>
            <person name="Glavina del Rio T."/>
            <person name="Hammon N."/>
            <person name="Israni S."/>
            <person name="Dalin E."/>
            <person name="Tice H."/>
            <person name="Pitluck S."/>
            <person name="Kiss H."/>
            <person name="Munk A.C."/>
            <person name="Brettin T."/>
            <person name="Bruce D."/>
            <person name="Han C."/>
            <person name="Tapia R."/>
            <person name="Gilna P."/>
            <person name="Schmutz J."/>
            <person name="Larimer F."/>
            <person name="Land M."/>
            <person name="Hauser L."/>
            <person name="Kyrpides N."/>
            <person name="Kim E."/>
            <person name="Richardson P."/>
        </authorList>
    </citation>
    <scope>NUCLEOTIDE SEQUENCE [LARGE SCALE GENOMIC DNA]</scope>
    <source>
        <strain evidence="1">IMS101</strain>
    </source>
</reference>
<dbReference type="HOGENOM" id="CLU_2222077_0_0_3"/>
<accession>Q11AA9</accession>
<sequence>MVLIILPYFLFWRCLMKKISNPNTQSEALSHLGVTIKNHQLKIEFSETGNPYAEPDGDRTKVSDTSTQTVTVELILDTPPPSTLKLQTEVSPFTQGWSCICSDKPI</sequence>
<dbReference type="KEGG" id="ter:Tery_0050"/>
<evidence type="ECO:0000313" key="1">
    <source>
        <dbReference type="EMBL" id="ABG49565.1"/>
    </source>
</evidence>
<name>Q11AA9_TRIEI</name>